<dbReference type="SFLD" id="SFLDF00288">
    <property type="entry name" value="HemN-like__clustered_with_nucl"/>
    <property type="match status" value="1"/>
</dbReference>
<dbReference type="OrthoDB" id="431409at2759"/>
<dbReference type="InterPro" id="IPR023404">
    <property type="entry name" value="rSAM_horseshoe"/>
</dbReference>
<evidence type="ECO:0000259" key="5">
    <source>
        <dbReference type="PROSITE" id="PS51918"/>
    </source>
</evidence>
<dbReference type="SUPFAM" id="SSF102114">
    <property type="entry name" value="Radical SAM enzymes"/>
    <property type="match status" value="1"/>
</dbReference>
<organism evidence="6 7">
    <name type="scientific">Coemansia spiralis</name>
    <dbReference type="NCBI Taxonomy" id="417178"/>
    <lineage>
        <taxon>Eukaryota</taxon>
        <taxon>Fungi</taxon>
        <taxon>Fungi incertae sedis</taxon>
        <taxon>Zoopagomycota</taxon>
        <taxon>Kickxellomycotina</taxon>
        <taxon>Kickxellomycetes</taxon>
        <taxon>Kickxellales</taxon>
        <taxon>Kickxellaceae</taxon>
        <taxon>Coemansia</taxon>
    </lineage>
</organism>
<dbReference type="GO" id="GO:0051539">
    <property type="term" value="F:4 iron, 4 sulfur cluster binding"/>
    <property type="evidence" value="ECO:0007669"/>
    <property type="project" value="InterPro"/>
</dbReference>
<evidence type="ECO:0000256" key="2">
    <source>
        <dbReference type="ARBA" id="ARBA00014678"/>
    </source>
</evidence>
<dbReference type="AlphaFoldDB" id="A0A9W8L0Y8"/>
<dbReference type="InterPro" id="IPR007197">
    <property type="entry name" value="rSAM"/>
</dbReference>
<proteinExistence type="inferred from homology"/>
<dbReference type="SFLD" id="SFLDS00029">
    <property type="entry name" value="Radical_SAM"/>
    <property type="match status" value="2"/>
</dbReference>
<dbReference type="SFLD" id="SFLDG01065">
    <property type="entry name" value="anaerobic_coproporphyrinogen-I"/>
    <property type="match status" value="2"/>
</dbReference>
<sequence>MNLGRKTPLSIYVHWPYCSFLCKFCAFSKARVPLGGVEHERISSALLTELKTVLAPHSDKTLYSIYFGGGTPSLAQPRHIAQIVQMANKLVPLAASAEITLESNPTSAEINKMADFKLSGITRYSIGIQTLNDQVLERMGRLHTGAEGLAAIDRAKQLFPGHVSCDMMFGFEGQTTSEWQRELETVLDHADNHLSLYQLTVEPGTPLFRDLNAQRIKLPAEDTQSQMYETAVELCSSRGFRHYEVSNYAAISSAESVHNKGYWQDRQWIGIGPSAHSRYTDPANGQRIHSVRIPDIQRWAQSCIDNGHGTGKVDLISSLEAKQGAVVFGLRMLDGLSNQRFMSISGGQPLTEYLCMQSVQQHVQNGYLKWTNGSACLAPTEKGLQVIDSILLDIIP</sequence>
<dbReference type="SFLD" id="SFLDF00562">
    <property type="entry name" value="HemN-like__clustered_with_heat"/>
    <property type="match status" value="1"/>
</dbReference>
<protein>
    <recommendedName>
        <fullName evidence="2">Radical S-adenosyl methionine domain-containing protein 1, mitochondrial</fullName>
    </recommendedName>
    <alternativeName>
        <fullName evidence="3">Putative heme chaperone</fullName>
    </alternativeName>
</protein>
<evidence type="ECO:0000256" key="1">
    <source>
        <dbReference type="ARBA" id="ARBA00006100"/>
    </source>
</evidence>
<gene>
    <name evidence="6" type="primary">RSAD1</name>
    <name evidence="6" type="ORF">GGI25_000884</name>
</gene>
<dbReference type="InterPro" id="IPR006638">
    <property type="entry name" value="Elp3/MiaA/NifB-like_rSAM"/>
</dbReference>
<comment type="caution">
    <text evidence="6">The sequence shown here is derived from an EMBL/GenBank/DDBJ whole genome shotgun (WGS) entry which is preliminary data.</text>
</comment>
<dbReference type="EMBL" id="JANBTW010000006">
    <property type="protein sequence ID" value="KAJ2680291.1"/>
    <property type="molecule type" value="Genomic_DNA"/>
</dbReference>
<evidence type="ECO:0000256" key="3">
    <source>
        <dbReference type="ARBA" id="ARBA00033094"/>
    </source>
</evidence>
<dbReference type="Pfam" id="PF04055">
    <property type="entry name" value="Radical_SAM"/>
    <property type="match status" value="1"/>
</dbReference>
<comment type="similarity">
    <text evidence="1">Belongs to the anaerobic coproporphyrinogen-III oxidase family. HemW subfamily.</text>
</comment>
<dbReference type="SMART" id="SM00729">
    <property type="entry name" value="Elp3"/>
    <property type="match status" value="1"/>
</dbReference>
<dbReference type="Proteomes" id="UP001151518">
    <property type="component" value="Unassembled WGS sequence"/>
</dbReference>
<evidence type="ECO:0000313" key="6">
    <source>
        <dbReference type="EMBL" id="KAJ2680291.1"/>
    </source>
</evidence>
<dbReference type="SFLD" id="SFLDG01082">
    <property type="entry name" value="B12-binding_domain_containing"/>
    <property type="match status" value="1"/>
</dbReference>
<dbReference type="NCBIfam" id="TIGR00539">
    <property type="entry name" value="hemN_rel"/>
    <property type="match status" value="1"/>
</dbReference>
<dbReference type="GO" id="GO:0006779">
    <property type="term" value="P:porphyrin-containing compound biosynthetic process"/>
    <property type="evidence" value="ECO:0007669"/>
    <property type="project" value="InterPro"/>
</dbReference>
<dbReference type="GO" id="GO:0004109">
    <property type="term" value="F:coproporphyrinogen oxidase activity"/>
    <property type="evidence" value="ECO:0007669"/>
    <property type="project" value="InterPro"/>
</dbReference>
<dbReference type="InterPro" id="IPR058240">
    <property type="entry name" value="rSAM_sf"/>
</dbReference>
<name>A0A9W8L0Y8_9FUNG</name>
<evidence type="ECO:0000256" key="4">
    <source>
        <dbReference type="ARBA" id="ARBA00045130"/>
    </source>
</evidence>
<dbReference type="GO" id="GO:0005739">
    <property type="term" value="C:mitochondrion"/>
    <property type="evidence" value="ECO:0007669"/>
    <property type="project" value="TreeGrafter"/>
</dbReference>
<dbReference type="InterPro" id="IPR034505">
    <property type="entry name" value="Coproporphyrinogen-III_oxidase"/>
</dbReference>
<evidence type="ECO:0000313" key="7">
    <source>
        <dbReference type="Proteomes" id="UP001151518"/>
    </source>
</evidence>
<dbReference type="PANTHER" id="PTHR13932">
    <property type="entry name" value="COPROPORPHYRINIGEN III OXIDASE"/>
    <property type="match status" value="1"/>
</dbReference>
<accession>A0A9W8L0Y8</accession>
<feature type="domain" description="Radical SAM core" evidence="5">
    <location>
        <begin position="3"/>
        <end position="241"/>
    </location>
</feature>
<dbReference type="PROSITE" id="PS51918">
    <property type="entry name" value="RADICAL_SAM"/>
    <property type="match status" value="1"/>
</dbReference>
<dbReference type="InterPro" id="IPR004559">
    <property type="entry name" value="HemW-like"/>
</dbReference>
<dbReference type="CDD" id="cd01335">
    <property type="entry name" value="Radical_SAM"/>
    <property type="match status" value="1"/>
</dbReference>
<comment type="function">
    <text evidence="4">May be a heme chaperone, appears to bind heme. Homologous bacterial proteins do not have oxygen-independent coproporphyrinogen-III oxidase activity. Binds 1 [4Fe-4S] cluster. The cluster is coordinated with 3 cysteines and an exchangeable S-adenosyl-L-methionine.</text>
</comment>
<reference evidence="6" key="1">
    <citation type="submission" date="2022-07" db="EMBL/GenBank/DDBJ databases">
        <title>Phylogenomic reconstructions and comparative analyses of Kickxellomycotina fungi.</title>
        <authorList>
            <person name="Reynolds N.K."/>
            <person name="Stajich J.E."/>
            <person name="Barry K."/>
            <person name="Grigoriev I.V."/>
            <person name="Crous P."/>
            <person name="Smith M.E."/>
        </authorList>
    </citation>
    <scope>NUCLEOTIDE SEQUENCE</scope>
    <source>
        <strain evidence="6">NRRL 3115</strain>
    </source>
</reference>
<dbReference type="PANTHER" id="PTHR13932:SF5">
    <property type="entry name" value="RADICAL S-ADENOSYL METHIONINE DOMAIN-CONTAINING PROTEIN 1, MITOCHONDRIAL"/>
    <property type="match status" value="1"/>
</dbReference>
<dbReference type="Gene3D" id="3.80.30.20">
    <property type="entry name" value="tm_1862 like domain"/>
    <property type="match status" value="1"/>
</dbReference>